<organism evidence="2 3">
    <name type="scientific">Salvator merianae</name>
    <name type="common">Argentine black and white tegu</name>
    <name type="synonym">Tupinambis merianae</name>
    <dbReference type="NCBI Taxonomy" id="96440"/>
    <lineage>
        <taxon>Eukaryota</taxon>
        <taxon>Metazoa</taxon>
        <taxon>Chordata</taxon>
        <taxon>Craniata</taxon>
        <taxon>Vertebrata</taxon>
        <taxon>Euteleostomi</taxon>
        <taxon>Lepidosauria</taxon>
        <taxon>Squamata</taxon>
        <taxon>Bifurcata</taxon>
        <taxon>Unidentata</taxon>
        <taxon>Episquamata</taxon>
        <taxon>Laterata</taxon>
        <taxon>Teiioidea</taxon>
        <taxon>Teiidae</taxon>
        <taxon>Salvator</taxon>
    </lineage>
</organism>
<evidence type="ECO:0000313" key="3">
    <source>
        <dbReference type="Proteomes" id="UP000694421"/>
    </source>
</evidence>
<accession>A0A8D0C815</accession>
<evidence type="ECO:0000313" key="2">
    <source>
        <dbReference type="Ensembl" id="ENSSMRP00000018648.1"/>
    </source>
</evidence>
<protein>
    <submittedName>
        <fullName evidence="2">Uncharacterized protein</fullName>
    </submittedName>
</protein>
<keyword evidence="3" id="KW-1185">Reference proteome</keyword>
<evidence type="ECO:0000256" key="1">
    <source>
        <dbReference type="SAM" id="MobiDB-lite"/>
    </source>
</evidence>
<reference evidence="2" key="1">
    <citation type="submission" date="2025-08" db="UniProtKB">
        <authorList>
            <consortium name="Ensembl"/>
        </authorList>
    </citation>
    <scope>IDENTIFICATION</scope>
</reference>
<dbReference type="Gene3D" id="2.40.50.1000">
    <property type="match status" value="1"/>
</dbReference>
<feature type="region of interest" description="Disordered" evidence="1">
    <location>
        <begin position="43"/>
        <end position="63"/>
    </location>
</feature>
<dbReference type="Ensembl" id="ENSSMRT00000021841.1">
    <property type="protein sequence ID" value="ENSSMRP00000018648.1"/>
    <property type="gene ID" value="ENSSMRG00000014512.1"/>
</dbReference>
<proteinExistence type="predicted"/>
<sequence>MKMQWATNIYSTSLHYIRKYNHFGKHHKNTSVHSSPCFRNDQDNLIQCPQSSKSTQEQGRKAI</sequence>
<name>A0A8D0C815_SALMN</name>
<feature type="compositionally biased region" description="Polar residues" evidence="1">
    <location>
        <begin position="43"/>
        <end position="57"/>
    </location>
</feature>
<reference evidence="2" key="2">
    <citation type="submission" date="2025-09" db="UniProtKB">
        <authorList>
            <consortium name="Ensembl"/>
        </authorList>
    </citation>
    <scope>IDENTIFICATION</scope>
</reference>
<dbReference type="AlphaFoldDB" id="A0A8D0C815"/>
<dbReference type="Proteomes" id="UP000694421">
    <property type="component" value="Unplaced"/>
</dbReference>